<evidence type="ECO:0000313" key="3">
    <source>
        <dbReference type="Proteomes" id="UP000614216"/>
    </source>
</evidence>
<evidence type="ECO:0000313" key="2">
    <source>
        <dbReference type="EMBL" id="MBL6445831.1"/>
    </source>
</evidence>
<dbReference type="EMBL" id="JAEUGD010000019">
    <property type="protein sequence ID" value="MBL6445831.1"/>
    <property type="molecule type" value="Genomic_DNA"/>
</dbReference>
<name>A0A937KAQ4_9BACT</name>
<gene>
    <name evidence="2" type="ORF">JMN32_05905</name>
</gene>
<dbReference type="Pfam" id="PF14065">
    <property type="entry name" value="Pvc16_N"/>
    <property type="match status" value="1"/>
</dbReference>
<dbReference type="Proteomes" id="UP000614216">
    <property type="component" value="Unassembled WGS sequence"/>
</dbReference>
<protein>
    <submittedName>
        <fullName evidence="2">DUF4255 domain-containing protein</fullName>
    </submittedName>
</protein>
<dbReference type="RefSeq" id="WP_202855380.1">
    <property type="nucleotide sequence ID" value="NZ_JAEUGD010000019.1"/>
</dbReference>
<keyword evidence="3" id="KW-1185">Reference proteome</keyword>
<feature type="domain" description="Pvc16 N-terminal" evidence="1">
    <location>
        <begin position="7"/>
        <end position="165"/>
    </location>
</feature>
<accession>A0A937KAQ4</accession>
<reference evidence="2" key="1">
    <citation type="submission" date="2021-01" db="EMBL/GenBank/DDBJ databases">
        <title>Fulvivirga kasyanovii gen. nov., sp nov., a novel member of the phylum Bacteroidetes isolated from seawater in a mussel farm.</title>
        <authorList>
            <person name="Zhao L.-H."/>
            <person name="Wang Z.-J."/>
        </authorList>
    </citation>
    <scope>NUCLEOTIDE SEQUENCE</scope>
    <source>
        <strain evidence="2">29W222</strain>
    </source>
</reference>
<dbReference type="InterPro" id="IPR025351">
    <property type="entry name" value="Pvc16_N"/>
</dbReference>
<evidence type="ECO:0000259" key="1">
    <source>
        <dbReference type="Pfam" id="PF14065"/>
    </source>
</evidence>
<proteinExistence type="predicted"/>
<comment type="caution">
    <text evidence="2">The sequence shown here is derived from an EMBL/GenBank/DDBJ whole genome shotgun (WGS) entry which is preliminary data.</text>
</comment>
<organism evidence="2 3">
    <name type="scientific">Fulvivirga marina</name>
    <dbReference type="NCBI Taxonomy" id="2494733"/>
    <lineage>
        <taxon>Bacteria</taxon>
        <taxon>Pseudomonadati</taxon>
        <taxon>Bacteroidota</taxon>
        <taxon>Cytophagia</taxon>
        <taxon>Cytophagales</taxon>
        <taxon>Fulvivirgaceae</taxon>
        <taxon>Fulvivirga</taxon>
    </lineage>
</organism>
<dbReference type="AlphaFoldDB" id="A0A937KAQ4"/>
<sequence>MIESVFMAMSERLNSYFANKFSTGDDFVIVSNLVNQDGSAALTESDKLIITLANVQQEAVNTRPNSVSLLEAPININIHTLISAYFVEDNYQDSFKYLSGIISFFQANKVFNHQNTPGLDPGIDKITFEISNLDIQSLSQLWGIIGGKYLPSILYKVRMVPIKDDNFLGDTAVFSGLSSNIL</sequence>